<evidence type="ECO:0000256" key="1">
    <source>
        <dbReference type="ARBA" id="ARBA00010838"/>
    </source>
</evidence>
<dbReference type="InterPro" id="IPR033132">
    <property type="entry name" value="GH_1_N_CS"/>
</dbReference>
<organism evidence="7 8">
    <name type="scientific">Candidatus Ryanbacteria bacterium RIFCSPHIGHO2_01_FULL_48_27</name>
    <dbReference type="NCBI Taxonomy" id="1802115"/>
    <lineage>
        <taxon>Bacteria</taxon>
        <taxon>Candidatus Ryaniibacteriota</taxon>
    </lineage>
</organism>
<dbReference type="PROSITE" id="PS00572">
    <property type="entry name" value="GLYCOSYL_HYDROL_F1_1"/>
    <property type="match status" value="1"/>
</dbReference>
<evidence type="ECO:0000256" key="6">
    <source>
        <dbReference type="RuleBase" id="RU004468"/>
    </source>
</evidence>
<dbReference type="SUPFAM" id="SSF51445">
    <property type="entry name" value="(Trans)glycosidases"/>
    <property type="match status" value="1"/>
</dbReference>
<dbReference type="PANTHER" id="PTHR10353">
    <property type="entry name" value="GLYCOSYL HYDROLASE"/>
    <property type="match status" value="1"/>
</dbReference>
<dbReference type="Pfam" id="PF00232">
    <property type="entry name" value="Glyco_hydro_1"/>
    <property type="match status" value="2"/>
</dbReference>
<keyword evidence="2 6" id="KW-0378">Hydrolase</keyword>
<evidence type="ECO:0000256" key="3">
    <source>
        <dbReference type="ARBA" id="ARBA00023295"/>
    </source>
</evidence>
<evidence type="ECO:0008006" key="9">
    <source>
        <dbReference type="Google" id="ProtNLM"/>
    </source>
</evidence>
<sequence length="423" mass="50408">MQKDEKKFFWGAATSAHQVEGGNTNDWSLWEKKHAAALAKKASTREWPEHLLHAYPSPLEEQNYISGRACDHYHRYEEDFDIAKSLGHNAHRLSIEWSRIEPEEGKFNEKEIEHYRQVIKALRARGMEPFVTLWHWTNPLWVAKRGGWERKETVRAFLKYVERVTREYKDLVQFWMPLNEPGTFVGMSYIQGAFPPQKRLAFFTANRVFKNLMRAHRETYSVIHQIAPEARVGISHYAVYMMPYEDTLLNRWLVRTLDYIRNWRFLDSVDDANDFIGIQFYHTDRIKFSPLFNGRWGFIDVKNENTRVTDMGWDVYPEGMYYLIKRAAQYKKPIYVTENGIADAKDIMRTQFIHDHLSWMQKGIVEGVDVRGYFYWSLLDNFEWDKGFWPRFGLVEVDYHTLERRVRKSAWDFKKIIEGESGT</sequence>
<comment type="caution">
    <text evidence="7">The sequence shown here is derived from an EMBL/GenBank/DDBJ whole genome shotgun (WGS) entry which is preliminary data.</text>
</comment>
<evidence type="ECO:0000256" key="5">
    <source>
        <dbReference type="RuleBase" id="RU003690"/>
    </source>
</evidence>
<comment type="similarity">
    <text evidence="1 5">Belongs to the glycosyl hydrolase 1 family.</text>
</comment>
<evidence type="ECO:0000256" key="4">
    <source>
        <dbReference type="PROSITE-ProRule" id="PRU10055"/>
    </source>
</evidence>
<dbReference type="InterPro" id="IPR017853">
    <property type="entry name" value="GH"/>
</dbReference>
<evidence type="ECO:0000313" key="7">
    <source>
        <dbReference type="EMBL" id="OGZ46118.1"/>
    </source>
</evidence>
<proteinExistence type="inferred from homology"/>
<evidence type="ECO:0000256" key="2">
    <source>
        <dbReference type="ARBA" id="ARBA00022801"/>
    </source>
</evidence>
<dbReference type="InterPro" id="IPR001360">
    <property type="entry name" value="Glyco_hydro_1"/>
</dbReference>
<feature type="active site" description="Nucleophile" evidence="4">
    <location>
        <position position="338"/>
    </location>
</feature>
<evidence type="ECO:0000313" key="8">
    <source>
        <dbReference type="Proteomes" id="UP000177785"/>
    </source>
</evidence>
<gene>
    <name evidence="7" type="ORF">A2756_05895</name>
</gene>
<dbReference type="GO" id="GO:0008422">
    <property type="term" value="F:beta-glucosidase activity"/>
    <property type="evidence" value="ECO:0007669"/>
    <property type="project" value="TreeGrafter"/>
</dbReference>
<keyword evidence="3 6" id="KW-0326">Glycosidase</keyword>
<dbReference type="InterPro" id="IPR018120">
    <property type="entry name" value="Glyco_hydro_1_AS"/>
</dbReference>
<dbReference type="PRINTS" id="PR00131">
    <property type="entry name" value="GLHYDRLASE1"/>
</dbReference>
<dbReference type="GO" id="GO:0005975">
    <property type="term" value="P:carbohydrate metabolic process"/>
    <property type="evidence" value="ECO:0007669"/>
    <property type="project" value="InterPro"/>
</dbReference>
<dbReference type="PANTHER" id="PTHR10353:SF209">
    <property type="entry name" value="GALACTOLIPID GALACTOSYLTRANSFERASE SFR2, CHLOROPLASTIC"/>
    <property type="match status" value="1"/>
</dbReference>
<dbReference type="EMBL" id="MHNL01000001">
    <property type="protein sequence ID" value="OGZ46118.1"/>
    <property type="molecule type" value="Genomic_DNA"/>
</dbReference>
<dbReference type="PROSITE" id="PS00653">
    <property type="entry name" value="GLYCOSYL_HYDROL_F1_2"/>
    <property type="match status" value="1"/>
</dbReference>
<name>A0A1G2G8B4_9BACT</name>
<dbReference type="AlphaFoldDB" id="A0A1G2G8B4"/>
<reference evidence="7 8" key="1">
    <citation type="journal article" date="2016" name="Nat. Commun.">
        <title>Thousands of microbial genomes shed light on interconnected biogeochemical processes in an aquifer system.</title>
        <authorList>
            <person name="Anantharaman K."/>
            <person name="Brown C.T."/>
            <person name="Hug L.A."/>
            <person name="Sharon I."/>
            <person name="Castelle C.J."/>
            <person name="Probst A.J."/>
            <person name="Thomas B.C."/>
            <person name="Singh A."/>
            <person name="Wilkins M.J."/>
            <person name="Karaoz U."/>
            <person name="Brodie E.L."/>
            <person name="Williams K.H."/>
            <person name="Hubbard S.S."/>
            <person name="Banfield J.F."/>
        </authorList>
    </citation>
    <scope>NUCLEOTIDE SEQUENCE [LARGE SCALE GENOMIC DNA]</scope>
</reference>
<dbReference type="Proteomes" id="UP000177785">
    <property type="component" value="Unassembled WGS sequence"/>
</dbReference>
<dbReference type="Gene3D" id="3.20.20.80">
    <property type="entry name" value="Glycosidases"/>
    <property type="match status" value="2"/>
</dbReference>
<accession>A0A1G2G8B4</accession>
<protein>
    <recommendedName>
        <fullName evidence="9">Beta-glucosidase</fullName>
    </recommendedName>
</protein>
<dbReference type="STRING" id="1802115.A2756_05895"/>